<keyword evidence="2" id="KW-1185">Reference proteome</keyword>
<evidence type="ECO:0000313" key="2">
    <source>
        <dbReference type="Proteomes" id="UP000199636"/>
    </source>
</evidence>
<dbReference type="STRING" id="428992.SAMN05216272_11194"/>
<accession>A0A1G8LDZ1</accession>
<dbReference type="RefSeq" id="WP_090266741.1">
    <property type="nucleotide sequence ID" value="NZ_FNDS01000011.1"/>
</dbReference>
<organism evidence="1 2">
    <name type="scientific">Pseudomonas panipatensis</name>
    <dbReference type="NCBI Taxonomy" id="428992"/>
    <lineage>
        <taxon>Bacteria</taxon>
        <taxon>Pseudomonadati</taxon>
        <taxon>Pseudomonadota</taxon>
        <taxon>Gammaproteobacteria</taxon>
        <taxon>Pseudomonadales</taxon>
        <taxon>Pseudomonadaceae</taxon>
        <taxon>Pseudomonas</taxon>
    </lineage>
</organism>
<gene>
    <name evidence="1" type="ORF">SAMN05216272_11194</name>
</gene>
<dbReference type="AlphaFoldDB" id="A0A1G8LDZ1"/>
<dbReference type="OrthoDB" id="5196042at2"/>
<evidence type="ECO:0000313" key="1">
    <source>
        <dbReference type="EMBL" id="SDI53803.1"/>
    </source>
</evidence>
<sequence>MSAFVQLSPILERADDQLFFLCPGCQMLHGVNVNRAMPGPGWDWNGDVNKPTFSPSILVQYWWGEQREDRRCHSFVRDGRIEFLSDCTHALAGQTVNLPEIGDY</sequence>
<dbReference type="Pfam" id="PF20137">
    <property type="entry name" value="BubE"/>
    <property type="match status" value="1"/>
</dbReference>
<protein>
    <recommendedName>
        <fullName evidence="3">Ammonia monooxygenase</fullName>
    </recommendedName>
</protein>
<dbReference type="EMBL" id="FNDS01000011">
    <property type="protein sequence ID" value="SDI53803.1"/>
    <property type="molecule type" value="Genomic_DNA"/>
</dbReference>
<dbReference type="InterPro" id="IPR045384">
    <property type="entry name" value="DUF6527"/>
</dbReference>
<proteinExistence type="predicted"/>
<evidence type="ECO:0008006" key="3">
    <source>
        <dbReference type="Google" id="ProtNLM"/>
    </source>
</evidence>
<name>A0A1G8LDZ1_9PSED</name>
<reference evidence="2" key="1">
    <citation type="submission" date="2016-10" db="EMBL/GenBank/DDBJ databases">
        <authorList>
            <person name="Varghese N."/>
            <person name="Submissions S."/>
        </authorList>
    </citation>
    <scope>NUCLEOTIDE SEQUENCE [LARGE SCALE GENOMIC DNA]</scope>
    <source>
        <strain evidence="2">CCM 7469</strain>
    </source>
</reference>
<dbReference type="Proteomes" id="UP000199636">
    <property type="component" value="Unassembled WGS sequence"/>
</dbReference>